<dbReference type="CDD" id="cd16936">
    <property type="entry name" value="HATPase_RsbW-like"/>
    <property type="match status" value="1"/>
</dbReference>
<dbReference type="InterPro" id="IPR050267">
    <property type="entry name" value="Anti-sigma-factor_SerPK"/>
</dbReference>
<dbReference type="AlphaFoldDB" id="A0A7K0BWQ7"/>
<keyword evidence="4" id="KW-1185">Reference proteome</keyword>
<evidence type="ECO:0000256" key="1">
    <source>
        <dbReference type="ARBA" id="ARBA00022527"/>
    </source>
</evidence>
<dbReference type="Proteomes" id="UP000487268">
    <property type="component" value="Unassembled WGS sequence"/>
</dbReference>
<accession>A0A7K0BWQ7</accession>
<dbReference type="SUPFAM" id="SSF55874">
    <property type="entry name" value="ATPase domain of HSP90 chaperone/DNA topoisomerase II/histidine kinase"/>
    <property type="match status" value="1"/>
</dbReference>
<dbReference type="PANTHER" id="PTHR35526:SF3">
    <property type="entry name" value="ANTI-SIGMA-F FACTOR RSBW"/>
    <property type="match status" value="1"/>
</dbReference>
<name>A0A7K0BWQ7_9ACTN</name>
<proteinExistence type="predicted"/>
<dbReference type="PANTHER" id="PTHR35526">
    <property type="entry name" value="ANTI-SIGMA-F FACTOR RSBW-RELATED"/>
    <property type="match status" value="1"/>
</dbReference>
<feature type="domain" description="Histidine kinase/HSP90-like ATPase" evidence="2">
    <location>
        <begin position="13"/>
        <end position="113"/>
    </location>
</feature>
<evidence type="ECO:0000313" key="3">
    <source>
        <dbReference type="EMBL" id="MQY05598.1"/>
    </source>
</evidence>
<organism evidence="3 4">
    <name type="scientific">Actinomadura macrotermitis</name>
    <dbReference type="NCBI Taxonomy" id="2585200"/>
    <lineage>
        <taxon>Bacteria</taxon>
        <taxon>Bacillati</taxon>
        <taxon>Actinomycetota</taxon>
        <taxon>Actinomycetes</taxon>
        <taxon>Streptosporangiales</taxon>
        <taxon>Thermomonosporaceae</taxon>
        <taxon>Actinomadura</taxon>
    </lineage>
</organism>
<evidence type="ECO:0000259" key="2">
    <source>
        <dbReference type="Pfam" id="PF13581"/>
    </source>
</evidence>
<protein>
    <recommendedName>
        <fullName evidence="2">Histidine kinase/HSP90-like ATPase domain-containing protein</fullName>
    </recommendedName>
</protein>
<dbReference type="Gene3D" id="3.30.565.10">
    <property type="entry name" value="Histidine kinase-like ATPase, C-terminal domain"/>
    <property type="match status" value="1"/>
</dbReference>
<dbReference type="GO" id="GO:0004674">
    <property type="term" value="F:protein serine/threonine kinase activity"/>
    <property type="evidence" value="ECO:0007669"/>
    <property type="project" value="UniProtKB-KW"/>
</dbReference>
<gene>
    <name evidence="3" type="ORF">ACRB68_36750</name>
</gene>
<keyword evidence="1" id="KW-0723">Serine/threonine-protein kinase</keyword>
<comment type="caution">
    <text evidence="3">The sequence shown here is derived from an EMBL/GenBank/DDBJ whole genome shotgun (WGS) entry which is preliminary data.</text>
</comment>
<dbReference type="Pfam" id="PF13581">
    <property type="entry name" value="HATPase_c_2"/>
    <property type="match status" value="1"/>
</dbReference>
<evidence type="ECO:0000313" key="4">
    <source>
        <dbReference type="Proteomes" id="UP000487268"/>
    </source>
</evidence>
<keyword evidence="1" id="KW-0808">Transferase</keyword>
<dbReference type="RefSeq" id="WP_207709724.1">
    <property type="nucleotide sequence ID" value="NZ_WEGH01000002.1"/>
</dbReference>
<dbReference type="InterPro" id="IPR003594">
    <property type="entry name" value="HATPase_dom"/>
</dbReference>
<keyword evidence="1" id="KW-0418">Kinase</keyword>
<reference evidence="3 4" key="1">
    <citation type="submission" date="2019-10" db="EMBL/GenBank/DDBJ databases">
        <title>Actinomadura rubteroloni sp. nov. and Actinomadura macrotermitis sp. nov., isolated from the gut of fungus growing-termite Macrotermes natalensis.</title>
        <authorList>
            <person name="Benndorf R."/>
            <person name="Martin K."/>
            <person name="Kuefner M."/>
            <person name="De Beer W."/>
            <person name="Kaster A.-K."/>
            <person name="Vollmers J."/>
            <person name="Poulsen M."/>
            <person name="Beemelmanns C."/>
        </authorList>
    </citation>
    <scope>NUCLEOTIDE SEQUENCE [LARGE SCALE GENOMIC DNA]</scope>
    <source>
        <strain evidence="3 4">RB68</strain>
    </source>
</reference>
<dbReference type="InterPro" id="IPR036890">
    <property type="entry name" value="HATPase_C_sf"/>
</dbReference>
<dbReference type="EMBL" id="WEGH01000002">
    <property type="protein sequence ID" value="MQY05598.1"/>
    <property type="molecule type" value="Genomic_DNA"/>
</dbReference>
<sequence>MMAEETFERAMIATPSAVGLLRDLAEAHLRKWGLCALVDDALLVASELITNAVRARPRSLIGFRLVRQRAVLRIEVYDTSPGRAVITPSPDGGRGLVIVEALAREWGQRAEPAGGKSVYALLDLPVS</sequence>